<name>W9R390_9ROSA</name>
<organism evidence="2 3">
    <name type="scientific">Morus notabilis</name>
    <dbReference type="NCBI Taxonomy" id="981085"/>
    <lineage>
        <taxon>Eukaryota</taxon>
        <taxon>Viridiplantae</taxon>
        <taxon>Streptophyta</taxon>
        <taxon>Embryophyta</taxon>
        <taxon>Tracheophyta</taxon>
        <taxon>Spermatophyta</taxon>
        <taxon>Magnoliopsida</taxon>
        <taxon>eudicotyledons</taxon>
        <taxon>Gunneridae</taxon>
        <taxon>Pentapetalae</taxon>
        <taxon>rosids</taxon>
        <taxon>fabids</taxon>
        <taxon>Rosales</taxon>
        <taxon>Moraceae</taxon>
        <taxon>Moreae</taxon>
        <taxon>Morus</taxon>
    </lineage>
</organism>
<keyword evidence="1" id="KW-0732">Signal</keyword>
<dbReference type="AlphaFoldDB" id="W9R390"/>
<feature type="chain" id="PRO_5004928300" description="Transmembrane protein" evidence="1">
    <location>
        <begin position="23"/>
        <end position="126"/>
    </location>
</feature>
<evidence type="ECO:0000313" key="2">
    <source>
        <dbReference type="EMBL" id="EXB55153.1"/>
    </source>
</evidence>
<accession>W9R390</accession>
<dbReference type="EMBL" id="KE344222">
    <property type="protein sequence ID" value="EXB55153.1"/>
    <property type="molecule type" value="Genomic_DNA"/>
</dbReference>
<dbReference type="Proteomes" id="UP000030645">
    <property type="component" value="Unassembled WGS sequence"/>
</dbReference>
<gene>
    <name evidence="2" type="ORF">L484_018079</name>
</gene>
<evidence type="ECO:0000256" key="1">
    <source>
        <dbReference type="SAM" id="SignalP"/>
    </source>
</evidence>
<feature type="signal peptide" evidence="1">
    <location>
        <begin position="1"/>
        <end position="22"/>
    </location>
</feature>
<sequence>MIRRFLGLLLFIIISFTFCVLSSIAPKSTSKLEHGSFKGFNNVSKPILHGEENQGVGRVRYYMGSRVMKLESSEKTKGKGTGTGVYGGANVARRPRPLKNIANPLPPTTTPILILTMIMITLLQLV</sequence>
<proteinExistence type="predicted"/>
<reference evidence="3" key="1">
    <citation type="submission" date="2013-01" db="EMBL/GenBank/DDBJ databases">
        <title>Draft Genome Sequence of a Mulberry Tree, Morus notabilis C.K. Schneid.</title>
        <authorList>
            <person name="He N."/>
            <person name="Zhao S."/>
        </authorList>
    </citation>
    <scope>NUCLEOTIDE SEQUENCE</scope>
</reference>
<keyword evidence="3" id="KW-1185">Reference proteome</keyword>
<protein>
    <recommendedName>
        <fullName evidence="4">Transmembrane protein</fullName>
    </recommendedName>
</protein>
<evidence type="ECO:0000313" key="3">
    <source>
        <dbReference type="Proteomes" id="UP000030645"/>
    </source>
</evidence>
<evidence type="ECO:0008006" key="4">
    <source>
        <dbReference type="Google" id="ProtNLM"/>
    </source>
</evidence>